<dbReference type="Proteomes" id="UP001454036">
    <property type="component" value="Unassembled WGS sequence"/>
</dbReference>
<dbReference type="AlphaFoldDB" id="A0AAV3RRT1"/>
<evidence type="ECO:0000313" key="1">
    <source>
        <dbReference type="EMBL" id="GAA0184393.1"/>
    </source>
</evidence>
<protein>
    <submittedName>
        <fullName evidence="1">Uncharacterized protein</fullName>
    </submittedName>
</protein>
<evidence type="ECO:0000313" key="2">
    <source>
        <dbReference type="Proteomes" id="UP001454036"/>
    </source>
</evidence>
<sequence length="77" mass="8721">MQLLMSNQWQNREEVQCSCHDSCKLRKALSTIDVAMKSLVSMRISSNCLTNVGEDMWWISARGTDIREVSSVGNVQN</sequence>
<name>A0AAV3RRT1_LITER</name>
<comment type="caution">
    <text evidence="1">The sequence shown here is derived from an EMBL/GenBank/DDBJ whole genome shotgun (WGS) entry which is preliminary data.</text>
</comment>
<dbReference type="EMBL" id="BAABME010011860">
    <property type="protein sequence ID" value="GAA0184393.1"/>
    <property type="molecule type" value="Genomic_DNA"/>
</dbReference>
<proteinExistence type="predicted"/>
<organism evidence="1 2">
    <name type="scientific">Lithospermum erythrorhizon</name>
    <name type="common">Purple gromwell</name>
    <name type="synonym">Lithospermum officinale var. erythrorhizon</name>
    <dbReference type="NCBI Taxonomy" id="34254"/>
    <lineage>
        <taxon>Eukaryota</taxon>
        <taxon>Viridiplantae</taxon>
        <taxon>Streptophyta</taxon>
        <taxon>Embryophyta</taxon>
        <taxon>Tracheophyta</taxon>
        <taxon>Spermatophyta</taxon>
        <taxon>Magnoliopsida</taxon>
        <taxon>eudicotyledons</taxon>
        <taxon>Gunneridae</taxon>
        <taxon>Pentapetalae</taxon>
        <taxon>asterids</taxon>
        <taxon>lamiids</taxon>
        <taxon>Boraginales</taxon>
        <taxon>Boraginaceae</taxon>
        <taxon>Boraginoideae</taxon>
        <taxon>Lithospermeae</taxon>
        <taxon>Lithospermum</taxon>
    </lineage>
</organism>
<gene>
    <name evidence="1" type="ORF">LIER_31681</name>
</gene>
<accession>A0AAV3RRT1</accession>
<reference evidence="1 2" key="1">
    <citation type="submission" date="2024-01" db="EMBL/GenBank/DDBJ databases">
        <title>The complete chloroplast genome sequence of Lithospermum erythrorhizon: insights into the phylogenetic relationship among Boraginaceae species and the maternal lineages of purple gromwells.</title>
        <authorList>
            <person name="Okada T."/>
            <person name="Watanabe K."/>
        </authorList>
    </citation>
    <scope>NUCLEOTIDE SEQUENCE [LARGE SCALE GENOMIC DNA]</scope>
</reference>
<keyword evidence="2" id="KW-1185">Reference proteome</keyword>